<feature type="region of interest" description="Disordered" evidence="1">
    <location>
        <begin position="1"/>
        <end position="24"/>
    </location>
</feature>
<dbReference type="EMBL" id="OKRB01000082">
    <property type="protein sequence ID" value="SPE20119.1"/>
    <property type="molecule type" value="Genomic_DNA"/>
</dbReference>
<dbReference type="InterPro" id="IPR029063">
    <property type="entry name" value="SAM-dependent_MTases_sf"/>
</dbReference>
<dbReference type="OrthoDB" id="113704at2"/>
<sequence length="216" mass="24254">MRLWFDKKQESGSAASSPGLSGPRIPRHSGAWAVLRKRLQAEPGLRIIDAGYTSPNNINYLTSLGHSVFLADLVHDAYGQDWRIGTDDDDKPILNVEGFLDQALTFSGRMFDIVLLWTELDYLPEAFVAPVVAHLHASMNSGGQVLAFFHTSTHGEETVRFRYHLTPSDDVEMQLTEQQPIQRAFTNRSIERLFAGWGGHRQFLAKDAVSEVIMTR</sequence>
<organism evidence="2 3">
    <name type="scientific">Candidatus Sulfuritelmatomonas gaucii</name>
    <dbReference type="NCBI Taxonomy" id="2043161"/>
    <lineage>
        <taxon>Bacteria</taxon>
        <taxon>Pseudomonadati</taxon>
        <taxon>Acidobacteriota</taxon>
        <taxon>Terriglobia</taxon>
        <taxon>Terriglobales</taxon>
        <taxon>Acidobacteriaceae</taxon>
        <taxon>Candidatus Sulfuritelmatomonas</taxon>
    </lineage>
</organism>
<evidence type="ECO:0000313" key="3">
    <source>
        <dbReference type="Proteomes" id="UP000239735"/>
    </source>
</evidence>
<dbReference type="Proteomes" id="UP000239735">
    <property type="component" value="Unassembled WGS sequence"/>
</dbReference>
<gene>
    <name evidence="2" type="ORF">SBA5_260043</name>
</gene>
<feature type="compositionally biased region" description="Low complexity" evidence="1">
    <location>
        <begin position="11"/>
        <end position="23"/>
    </location>
</feature>
<dbReference type="SUPFAM" id="SSF53335">
    <property type="entry name" value="S-adenosyl-L-methionine-dependent methyltransferases"/>
    <property type="match status" value="1"/>
</dbReference>
<reference evidence="3" key="1">
    <citation type="submission" date="2018-02" db="EMBL/GenBank/DDBJ databases">
        <authorList>
            <person name="Hausmann B."/>
        </authorList>
    </citation>
    <scope>NUCLEOTIDE SEQUENCE [LARGE SCALE GENOMIC DNA]</scope>
    <source>
        <strain evidence="3">Peat soil MAG SbA5</strain>
    </source>
</reference>
<accession>A0A2N9L9Z6</accession>
<dbReference type="AlphaFoldDB" id="A0A2N9L9Z6"/>
<protein>
    <submittedName>
        <fullName evidence="2">Uncharacterized protein</fullName>
    </submittedName>
</protein>
<evidence type="ECO:0000313" key="2">
    <source>
        <dbReference type="EMBL" id="SPE20119.1"/>
    </source>
</evidence>
<name>A0A2N9L9Z6_9BACT</name>
<dbReference type="Gene3D" id="3.40.50.150">
    <property type="entry name" value="Vaccinia Virus protein VP39"/>
    <property type="match status" value="1"/>
</dbReference>
<proteinExistence type="predicted"/>
<feature type="compositionally biased region" description="Basic and acidic residues" evidence="1">
    <location>
        <begin position="1"/>
        <end position="10"/>
    </location>
</feature>
<evidence type="ECO:0000256" key="1">
    <source>
        <dbReference type="SAM" id="MobiDB-lite"/>
    </source>
</evidence>